<feature type="signal peptide" evidence="2">
    <location>
        <begin position="1"/>
        <end position="23"/>
    </location>
</feature>
<dbReference type="EMBL" id="FNUV01000003">
    <property type="protein sequence ID" value="SEF75606.1"/>
    <property type="molecule type" value="Genomic_DNA"/>
</dbReference>
<name>A0A1H5UKS7_XYLRU</name>
<sequence length="464" mass="52221">MRTRIVFPSLFCLFTLFPLSGRAQINDNNTPLHLMKPAYKLGYGIPTAESVKQTMDRVLRYIDAETPALLVDKSTGREVSLKDFDADTQLKQGGFRLTSYEWGVTYSGVLAAYDATGDETYLAYVTRRHQLLASLFPVAQEVYAKHKTIDVNIRRVIDPHALDDAGAVCCSMIKSLLRDAKQPLRPLIDNYADYIMNKEYRLSDGTFARLRPQKNTVWLDDIFMGIPTVAYMGRLTGDGGYYDEAARQVLQFASRMWVPEKGLFRHGWVESMDPHPAFFWGRANGWAILTMCEVLDVLPQNHPQRADILRLLKAHATSLAALQHHDGYWHQLLNRSDTYLEASATAIYTYCLAHAVNQGWLDAKAFGPVALLGWQAVNASVNENGQVENVCVGTGMAFDAAFYAYRPVHVMAAHGYGPTLWAGAEIIKLIQTQHPKMNDSAVHFYDQEVDTDKSIFNYDGSLRF</sequence>
<proteinExistence type="predicted"/>
<dbReference type="InterPro" id="IPR012341">
    <property type="entry name" value="6hp_glycosidase-like_sf"/>
</dbReference>
<feature type="chain" id="PRO_5009286272" evidence="2">
    <location>
        <begin position="24"/>
        <end position="464"/>
    </location>
</feature>
<evidence type="ECO:0000313" key="3">
    <source>
        <dbReference type="EMBL" id="SEF75606.1"/>
    </source>
</evidence>
<dbReference type="GO" id="GO:0005975">
    <property type="term" value="P:carbohydrate metabolic process"/>
    <property type="evidence" value="ECO:0007669"/>
    <property type="project" value="InterPro"/>
</dbReference>
<keyword evidence="1 3" id="KW-0378">Hydrolase</keyword>
<keyword evidence="2" id="KW-0732">Signal</keyword>
<dbReference type="InterPro" id="IPR052043">
    <property type="entry name" value="PolySaccharide_Degr_Enz"/>
</dbReference>
<dbReference type="PANTHER" id="PTHR33886">
    <property type="entry name" value="UNSATURATED RHAMNOGALACTURONAN HYDROLASE (EUROFUNG)"/>
    <property type="match status" value="1"/>
</dbReference>
<dbReference type="InterPro" id="IPR010905">
    <property type="entry name" value="Glyco_hydro_88"/>
</dbReference>
<evidence type="ECO:0000256" key="2">
    <source>
        <dbReference type="SAM" id="SignalP"/>
    </source>
</evidence>
<dbReference type="Gene3D" id="1.50.10.10">
    <property type="match status" value="1"/>
</dbReference>
<accession>A0A1H5UKS7</accession>
<dbReference type="PANTHER" id="PTHR33886:SF8">
    <property type="entry name" value="UNSATURATED RHAMNOGALACTURONAN HYDROLASE (EUROFUNG)"/>
    <property type="match status" value="1"/>
</dbReference>
<organism evidence="3 4">
    <name type="scientific">Xylanibacter ruminicola</name>
    <name type="common">Prevotella ruminicola</name>
    <dbReference type="NCBI Taxonomy" id="839"/>
    <lineage>
        <taxon>Bacteria</taxon>
        <taxon>Pseudomonadati</taxon>
        <taxon>Bacteroidota</taxon>
        <taxon>Bacteroidia</taxon>
        <taxon>Bacteroidales</taxon>
        <taxon>Prevotellaceae</taxon>
        <taxon>Xylanibacter</taxon>
    </lineage>
</organism>
<protein>
    <submittedName>
        <fullName evidence="3">Rhamnogalacturonyl hydrolase YesR</fullName>
    </submittedName>
</protein>
<dbReference type="Pfam" id="PF07470">
    <property type="entry name" value="Glyco_hydro_88"/>
    <property type="match status" value="1"/>
</dbReference>
<dbReference type="Proteomes" id="UP000236735">
    <property type="component" value="Unassembled WGS sequence"/>
</dbReference>
<dbReference type="RefSeq" id="WP_103915579.1">
    <property type="nucleotide sequence ID" value="NZ_FNUV01000003.1"/>
</dbReference>
<evidence type="ECO:0000256" key="1">
    <source>
        <dbReference type="ARBA" id="ARBA00022801"/>
    </source>
</evidence>
<dbReference type="GO" id="GO:0016787">
    <property type="term" value="F:hydrolase activity"/>
    <property type="evidence" value="ECO:0007669"/>
    <property type="project" value="UniProtKB-KW"/>
</dbReference>
<dbReference type="SUPFAM" id="SSF48208">
    <property type="entry name" value="Six-hairpin glycosidases"/>
    <property type="match status" value="1"/>
</dbReference>
<reference evidence="3 4" key="1">
    <citation type="submission" date="2016-10" db="EMBL/GenBank/DDBJ databases">
        <authorList>
            <person name="de Groot N.N."/>
        </authorList>
    </citation>
    <scope>NUCLEOTIDE SEQUENCE [LARGE SCALE GENOMIC DNA]</scope>
    <source>
        <strain evidence="3 4">AR32</strain>
    </source>
</reference>
<dbReference type="AlphaFoldDB" id="A0A1H5UKS7"/>
<evidence type="ECO:0000313" key="4">
    <source>
        <dbReference type="Proteomes" id="UP000236735"/>
    </source>
</evidence>
<dbReference type="InterPro" id="IPR008928">
    <property type="entry name" value="6-hairpin_glycosidase_sf"/>
</dbReference>
<gene>
    <name evidence="3" type="ORF">SAMN05216354_1533</name>
</gene>